<evidence type="ECO:0000256" key="1">
    <source>
        <dbReference type="SAM" id="MobiDB-lite"/>
    </source>
</evidence>
<sequence>MQEVPNTWRYAQRTSYRAQFDHNPLALHEVGDGLARAIQNSTWPAKIPNSRGGLLHQIGRSGSPSQDHDSKRHQIL</sequence>
<protein>
    <submittedName>
        <fullName evidence="2">Uncharacterized protein</fullName>
    </submittedName>
</protein>
<dbReference type="AlphaFoldDB" id="A0A392T2R6"/>
<proteinExistence type="predicted"/>
<organism evidence="2 3">
    <name type="scientific">Trifolium medium</name>
    <dbReference type="NCBI Taxonomy" id="97028"/>
    <lineage>
        <taxon>Eukaryota</taxon>
        <taxon>Viridiplantae</taxon>
        <taxon>Streptophyta</taxon>
        <taxon>Embryophyta</taxon>
        <taxon>Tracheophyta</taxon>
        <taxon>Spermatophyta</taxon>
        <taxon>Magnoliopsida</taxon>
        <taxon>eudicotyledons</taxon>
        <taxon>Gunneridae</taxon>
        <taxon>Pentapetalae</taxon>
        <taxon>rosids</taxon>
        <taxon>fabids</taxon>
        <taxon>Fabales</taxon>
        <taxon>Fabaceae</taxon>
        <taxon>Papilionoideae</taxon>
        <taxon>50 kb inversion clade</taxon>
        <taxon>NPAAA clade</taxon>
        <taxon>Hologalegina</taxon>
        <taxon>IRL clade</taxon>
        <taxon>Trifolieae</taxon>
        <taxon>Trifolium</taxon>
    </lineage>
</organism>
<dbReference type="Proteomes" id="UP000265520">
    <property type="component" value="Unassembled WGS sequence"/>
</dbReference>
<name>A0A392T2R6_9FABA</name>
<accession>A0A392T2R6</accession>
<evidence type="ECO:0000313" key="2">
    <source>
        <dbReference type="EMBL" id="MCI55413.1"/>
    </source>
</evidence>
<keyword evidence="3" id="KW-1185">Reference proteome</keyword>
<dbReference type="EMBL" id="LXQA010495898">
    <property type="protein sequence ID" value="MCI55413.1"/>
    <property type="molecule type" value="Genomic_DNA"/>
</dbReference>
<feature type="compositionally biased region" description="Basic and acidic residues" evidence="1">
    <location>
        <begin position="66"/>
        <end position="76"/>
    </location>
</feature>
<comment type="caution">
    <text evidence="2">The sequence shown here is derived from an EMBL/GenBank/DDBJ whole genome shotgun (WGS) entry which is preliminary data.</text>
</comment>
<reference evidence="2 3" key="1">
    <citation type="journal article" date="2018" name="Front. Plant Sci.">
        <title>Red Clover (Trifolium pratense) and Zigzag Clover (T. medium) - A Picture of Genomic Similarities and Differences.</title>
        <authorList>
            <person name="Dluhosova J."/>
            <person name="Istvanek J."/>
            <person name="Nedelnik J."/>
            <person name="Repkova J."/>
        </authorList>
    </citation>
    <scope>NUCLEOTIDE SEQUENCE [LARGE SCALE GENOMIC DNA]</scope>
    <source>
        <strain evidence="3">cv. 10/8</strain>
        <tissue evidence="2">Leaf</tissue>
    </source>
</reference>
<evidence type="ECO:0000313" key="3">
    <source>
        <dbReference type="Proteomes" id="UP000265520"/>
    </source>
</evidence>
<feature type="region of interest" description="Disordered" evidence="1">
    <location>
        <begin position="48"/>
        <end position="76"/>
    </location>
</feature>